<dbReference type="Proteomes" id="UP001204142">
    <property type="component" value="Unassembled WGS sequence"/>
</dbReference>
<proteinExistence type="predicted"/>
<dbReference type="EMBL" id="JANIGO010000001">
    <property type="protein sequence ID" value="MCQ8895492.1"/>
    <property type="molecule type" value="Genomic_DNA"/>
</dbReference>
<evidence type="ECO:0000313" key="1">
    <source>
        <dbReference type="EMBL" id="MCQ8895492.1"/>
    </source>
</evidence>
<comment type="caution">
    <text evidence="1">The sequence shown here is derived from an EMBL/GenBank/DDBJ whole genome shotgun (WGS) entry which is preliminary data.</text>
</comment>
<sequence length="186" mass="20049">MMFTGVPLHRIFLQLSVWVCAASMFLLSACSPAFNWRVVPNPDSGYTATFPDKPALVTRTLDLANLKVPLTLQAAQVNGLYFAVGTVPLEGNLKTQQTLLVEALSLALANNIQAGKPALANTTWLGLPVLDMDSRGKTAKGGAAFVKARFFEHKGRLFEVIVMGEAEQPDPSVVAQWFNGFSVGGR</sequence>
<protein>
    <recommendedName>
        <fullName evidence="3">Transmembrane protein</fullName>
    </recommendedName>
</protein>
<dbReference type="RefSeq" id="WP_256763166.1">
    <property type="nucleotide sequence ID" value="NZ_JANIGO010000001.1"/>
</dbReference>
<accession>A0ABT1WFG2</accession>
<evidence type="ECO:0008006" key="3">
    <source>
        <dbReference type="Google" id="ProtNLM"/>
    </source>
</evidence>
<name>A0ABT1WFG2_9BURK</name>
<organism evidence="1 2">
    <name type="scientific">Limnobacter humi</name>
    <dbReference type="NCBI Taxonomy" id="1778671"/>
    <lineage>
        <taxon>Bacteria</taxon>
        <taxon>Pseudomonadati</taxon>
        <taxon>Pseudomonadota</taxon>
        <taxon>Betaproteobacteria</taxon>
        <taxon>Burkholderiales</taxon>
        <taxon>Burkholderiaceae</taxon>
        <taxon>Limnobacter</taxon>
    </lineage>
</organism>
<keyword evidence="2" id="KW-1185">Reference proteome</keyword>
<reference evidence="1 2" key="1">
    <citation type="submission" date="2022-07" db="EMBL/GenBank/DDBJ databases">
        <authorList>
            <person name="Xamxidin M."/>
            <person name="Wu M."/>
        </authorList>
    </citation>
    <scope>NUCLEOTIDE SEQUENCE [LARGE SCALE GENOMIC DNA]</scope>
    <source>
        <strain evidence="1 2">NBRC 111650</strain>
    </source>
</reference>
<evidence type="ECO:0000313" key="2">
    <source>
        <dbReference type="Proteomes" id="UP001204142"/>
    </source>
</evidence>
<gene>
    <name evidence="1" type="ORF">NQT62_03435</name>
</gene>